<evidence type="ECO:0000313" key="3">
    <source>
        <dbReference type="Proteomes" id="UP001165121"/>
    </source>
</evidence>
<feature type="region of interest" description="Disordered" evidence="1">
    <location>
        <begin position="1"/>
        <end position="21"/>
    </location>
</feature>
<sequence>MEMEAPRGVQQQVVIEGEPEHGEVTVDIVNESGEVTTEQAKAVETSDGLKVEVPTDDGYLRVAVPDVPPQIKEEIVEENPVPPVLQTVDVVTSGGEEKQVIIEGEPDNGKVAIEIPNNHGGYTETEAKAIETDEGVEVVIPDSHGETTVVTVPEVPADVTEVASDDTLVMNIESPSGEKQQVIVDGKPKNRKQTVQIVDRHGATTTEILKTKDTDEGEGVVVLTDGGYIPLKIPHVPKKAKEEVAQQAHDAEFVASPFVEEAPVVETITVVNDEGEQQQVILVGDIEDGKQTIEVADEFGGYTETEVKAVETEEGEKLMVPDAQGDDTVVTVPEVPEEWSWRASPSTAR</sequence>
<dbReference type="Proteomes" id="UP001165121">
    <property type="component" value="Unassembled WGS sequence"/>
</dbReference>
<organism evidence="2 3">
    <name type="scientific">Phytophthora fragariaefolia</name>
    <dbReference type="NCBI Taxonomy" id="1490495"/>
    <lineage>
        <taxon>Eukaryota</taxon>
        <taxon>Sar</taxon>
        <taxon>Stramenopiles</taxon>
        <taxon>Oomycota</taxon>
        <taxon>Peronosporomycetes</taxon>
        <taxon>Peronosporales</taxon>
        <taxon>Peronosporaceae</taxon>
        <taxon>Phytophthora</taxon>
    </lineage>
</organism>
<proteinExistence type="predicted"/>
<protein>
    <submittedName>
        <fullName evidence="2">Unnamed protein product</fullName>
    </submittedName>
</protein>
<dbReference type="EMBL" id="BSXT01008909">
    <property type="protein sequence ID" value="GMF68140.1"/>
    <property type="molecule type" value="Genomic_DNA"/>
</dbReference>
<evidence type="ECO:0000256" key="1">
    <source>
        <dbReference type="SAM" id="MobiDB-lite"/>
    </source>
</evidence>
<gene>
    <name evidence="2" type="ORF">Pfra01_002843100</name>
</gene>
<accession>A0A9W7DB74</accession>
<name>A0A9W7DB74_9STRA</name>
<comment type="caution">
    <text evidence="2">The sequence shown here is derived from an EMBL/GenBank/DDBJ whole genome shotgun (WGS) entry which is preliminary data.</text>
</comment>
<dbReference type="AlphaFoldDB" id="A0A9W7DB74"/>
<dbReference type="OrthoDB" id="118455at2759"/>
<evidence type="ECO:0000313" key="2">
    <source>
        <dbReference type="EMBL" id="GMF68140.1"/>
    </source>
</evidence>
<keyword evidence="3" id="KW-1185">Reference proteome</keyword>
<reference evidence="2" key="1">
    <citation type="submission" date="2023-04" db="EMBL/GenBank/DDBJ databases">
        <title>Phytophthora fragariaefolia NBRC 109709.</title>
        <authorList>
            <person name="Ichikawa N."/>
            <person name="Sato H."/>
            <person name="Tonouchi N."/>
        </authorList>
    </citation>
    <scope>NUCLEOTIDE SEQUENCE</scope>
    <source>
        <strain evidence="2">NBRC 109709</strain>
    </source>
</reference>